<dbReference type="SUPFAM" id="SSF47336">
    <property type="entry name" value="ACP-like"/>
    <property type="match status" value="2"/>
</dbReference>
<dbReference type="SUPFAM" id="SSF53901">
    <property type="entry name" value="Thiolase-like"/>
    <property type="match status" value="3"/>
</dbReference>
<dbReference type="SMART" id="SM00826">
    <property type="entry name" value="PKS_DH"/>
    <property type="match status" value="1"/>
</dbReference>
<dbReference type="InterPro" id="IPR014031">
    <property type="entry name" value="Ketoacyl_synth_C"/>
</dbReference>
<evidence type="ECO:0000313" key="13">
    <source>
        <dbReference type="EMBL" id="KTD64541.1"/>
    </source>
</evidence>
<evidence type="ECO:0000256" key="2">
    <source>
        <dbReference type="ARBA" id="ARBA00005194"/>
    </source>
</evidence>
<reference evidence="13 14" key="1">
    <citation type="submission" date="2015-11" db="EMBL/GenBank/DDBJ databases">
        <title>Genomic analysis of 38 Legionella species identifies large and diverse effector repertoires.</title>
        <authorList>
            <person name="Burstein D."/>
            <person name="Amaro F."/>
            <person name="Zusman T."/>
            <person name="Lifshitz Z."/>
            <person name="Cohen O."/>
            <person name="Gilbert J.A."/>
            <person name="Pupko T."/>
            <person name="Shuman H.A."/>
            <person name="Segal G."/>
        </authorList>
    </citation>
    <scope>NUCLEOTIDE SEQUENCE [LARGE SCALE GENOMIC DNA]</scope>
    <source>
        <strain evidence="13 14">Mt.St.Helens-9</strain>
    </source>
</reference>
<dbReference type="InterPro" id="IPR020841">
    <property type="entry name" value="PKS_Beta-ketoAc_synthase_dom"/>
</dbReference>
<feature type="domain" description="Ketosynthase family 3 (KS3)" evidence="11">
    <location>
        <begin position="1855"/>
        <end position="2280"/>
    </location>
</feature>
<dbReference type="Proteomes" id="UP000054877">
    <property type="component" value="Unassembled WGS sequence"/>
</dbReference>
<dbReference type="InterPro" id="IPR016039">
    <property type="entry name" value="Thiolase-like"/>
</dbReference>
<dbReference type="GO" id="GO:0004312">
    <property type="term" value="F:fatty acid synthase activity"/>
    <property type="evidence" value="ECO:0007669"/>
    <property type="project" value="TreeGrafter"/>
</dbReference>
<evidence type="ECO:0000259" key="11">
    <source>
        <dbReference type="PROSITE" id="PS52004"/>
    </source>
</evidence>
<keyword evidence="14" id="KW-1185">Reference proteome</keyword>
<dbReference type="InterPro" id="IPR009081">
    <property type="entry name" value="PP-bd_ACP"/>
</dbReference>
<evidence type="ECO:0000259" key="10">
    <source>
        <dbReference type="PROSITE" id="PS50075"/>
    </source>
</evidence>
<dbReference type="InterPro" id="IPR042104">
    <property type="entry name" value="PKS_dehydratase_sf"/>
</dbReference>
<dbReference type="GO" id="GO:0004315">
    <property type="term" value="F:3-oxoacyl-[acyl-carrier-protein] synthase activity"/>
    <property type="evidence" value="ECO:0007669"/>
    <property type="project" value="InterPro"/>
</dbReference>
<dbReference type="Gene3D" id="3.30.559.30">
    <property type="entry name" value="Nonribosomal peptide synthetase, condensation domain"/>
    <property type="match status" value="1"/>
</dbReference>
<gene>
    <name evidence="13" type="primary">pksJ_1</name>
    <name evidence="13" type="ORF">Lspi_1348</name>
</gene>
<dbReference type="Gene3D" id="3.40.50.720">
    <property type="entry name" value="NAD(P)-binding Rossmann-like Domain"/>
    <property type="match status" value="2"/>
</dbReference>
<dbReference type="PROSITE" id="PS00012">
    <property type="entry name" value="PHOSPHOPANTETHEINE"/>
    <property type="match status" value="2"/>
</dbReference>
<dbReference type="Pfam" id="PF00668">
    <property type="entry name" value="Condensation"/>
    <property type="match status" value="1"/>
</dbReference>
<evidence type="ECO:0000259" key="12">
    <source>
        <dbReference type="PROSITE" id="PS52019"/>
    </source>
</evidence>
<accession>A0A0W0Z607</accession>
<dbReference type="InterPro" id="IPR049552">
    <property type="entry name" value="PKS_DH_N"/>
</dbReference>
<keyword evidence="5" id="KW-0597">Phosphoprotein</keyword>
<dbReference type="UniPathway" id="UPA00094"/>
<dbReference type="InterPro" id="IPR049551">
    <property type="entry name" value="PKS_DH_C"/>
</dbReference>
<dbReference type="Pfam" id="PF22621">
    <property type="entry name" value="CurL-like_PKS_C"/>
    <property type="match status" value="3"/>
</dbReference>
<evidence type="ECO:0000256" key="7">
    <source>
        <dbReference type="ARBA" id="ARBA00054155"/>
    </source>
</evidence>
<dbReference type="InterPro" id="IPR001242">
    <property type="entry name" value="Condensation_dom"/>
</dbReference>
<evidence type="ECO:0000256" key="1">
    <source>
        <dbReference type="ARBA" id="ARBA00001957"/>
    </source>
</evidence>
<dbReference type="Gene3D" id="3.30.559.10">
    <property type="entry name" value="Chloramphenicol acetyltransferase-like domain"/>
    <property type="match status" value="1"/>
</dbReference>
<dbReference type="InterPro" id="IPR036291">
    <property type="entry name" value="NAD(P)-bd_dom_sf"/>
</dbReference>
<feature type="domain" description="Carrier" evidence="10">
    <location>
        <begin position="1760"/>
        <end position="1837"/>
    </location>
</feature>
<feature type="domain" description="Carrier" evidence="10">
    <location>
        <begin position="3169"/>
        <end position="3247"/>
    </location>
</feature>
<dbReference type="PROSITE" id="PS50075">
    <property type="entry name" value="CARRIER"/>
    <property type="match status" value="2"/>
</dbReference>
<dbReference type="Pfam" id="PF14765">
    <property type="entry name" value="PS-DH"/>
    <property type="match status" value="1"/>
</dbReference>
<dbReference type="InterPro" id="IPR036736">
    <property type="entry name" value="ACP-like_sf"/>
</dbReference>
<evidence type="ECO:0000256" key="4">
    <source>
        <dbReference type="ARBA" id="ARBA00022450"/>
    </source>
</evidence>
<comment type="function">
    <text evidence="7">Involved in production of the polyketide antibiotic thailandamide.</text>
</comment>
<evidence type="ECO:0000256" key="3">
    <source>
        <dbReference type="ARBA" id="ARBA00006484"/>
    </source>
</evidence>
<dbReference type="PATRIC" id="fig|452.5.peg.1488"/>
<dbReference type="InterPro" id="IPR013968">
    <property type="entry name" value="PKS_KR"/>
</dbReference>
<dbReference type="FunFam" id="3.40.47.10:FF:000019">
    <property type="entry name" value="Polyketide synthase type I"/>
    <property type="match status" value="2"/>
</dbReference>
<proteinExistence type="inferred from homology"/>
<feature type="domain" description="Ketosynthase family 3 (KS3)" evidence="11">
    <location>
        <begin position="700"/>
        <end position="1125"/>
    </location>
</feature>
<dbReference type="InterPro" id="IPR049900">
    <property type="entry name" value="PKS_mFAS_DH"/>
</dbReference>
<dbReference type="GO" id="GO:0031177">
    <property type="term" value="F:phosphopantetheine binding"/>
    <property type="evidence" value="ECO:0007669"/>
    <property type="project" value="InterPro"/>
</dbReference>
<dbReference type="InterPro" id="IPR006162">
    <property type="entry name" value="Ppantetheine_attach_site"/>
</dbReference>
<dbReference type="Gene3D" id="1.10.1200.10">
    <property type="entry name" value="ACP-like"/>
    <property type="match status" value="2"/>
</dbReference>
<dbReference type="STRING" id="452.Lspi_1348"/>
<dbReference type="SUPFAM" id="SSF52777">
    <property type="entry name" value="CoA-dependent acyltransferases"/>
    <property type="match status" value="2"/>
</dbReference>
<feature type="domain" description="PKS/mFAS DH" evidence="12">
    <location>
        <begin position="2439"/>
        <end position="2714"/>
    </location>
</feature>
<protein>
    <submittedName>
        <fullName evidence="13">Polyketide synthase, type I</fullName>
    </submittedName>
</protein>
<feature type="coiled-coil region" evidence="9">
    <location>
        <begin position="1350"/>
        <end position="1377"/>
    </location>
</feature>
<dbReference type="SUPFAM" id="SSF51735">
    <property type="entry name" value="NAD(P)-binding Rossmann-fold domains"/>
    <property type="match status" value="4"/>
</dbReference>
<dbReference type="Gene3D" id="3.10.129.110">
    <property type="entry name" value="Polyketide synthase dehydratase"/>
    <property type="match status" value="1"/>
</dbReference>
<evidence type="ECO:0000313" key="14">
    <source>
        <dbReference type="Proteomes" id="UP000054877"/>
    </source>
</evidence>
<evidence type="ECO:0000256" key="9">
    <source>
        <dbReference type="SAM" id="Coils"/>
    </source>
</evidence>
<dbReference type="Pfam" id="PF00109">
    <property type="entry name" value="ketoacyl-synt"/>
    <property type="match status" value="3"/>
</dbReference>
<comment type="similarity">
    <text evidence="3">Belongs to the short-chain dehydrogenases/reductases (SDR) family.</text>
</comment>
<dbReference type="Pfam" id="PF02801">
    <property type="entry name" value="Ketoacyl-synt_C"/>
    <property type="match status" value="3"/>
</dbReference>
<feature type="active site" description="Proton donor; for dehydratase activity" evidence="8">
    <location>
        <position position="2631"/>
    </location>
</feature>
<evidence type="ECO:0000256" key="6">
    <source>
        <dbReference type="ARBA" id="ARBA00022679"/>
    </source>
</evidence>
<organism evidence="13 14">
    <name type="scientific">Legionella spiritensis</name>
    <dbReference type="NCBI Taxonomy" id="452"/>
    <lineage>
        <taxon>Bacteria</taxon>
        <taxon>Pseudomonadati</taxon>
        <taxon>Pseudomonadota</taxon>
        <taxon>Gammaproteobacteria</taxon>
        <taxon>Legionellales</taxon>
        <taxon>Legionellaceae</taxon>
        <taxon>Legionella</taxon>
    </lineage>
</organism>
<dbReference type="PROSITE" id="PS00606">
    <property type="entry name" value="KS3_1"/>
    <property type="match status" value="3"/>
</dbReference>
<comment type="pathway">
    <text evidence="2">Lipid metabolism; fatty acid biosynthesis.</text>
</comment>
<evidence type="ECO:0000256" key="5">
    <source>
        <dbReference type="ARBA" id="ARBA00022553"/>
    </source>
</evidence>
<dbReference type="Gene3D" id="3.40.47.10">
    <property type="match status" value="3"/>
</dbReference>
<feature type="region of interest" description="N-terminal hotdog fold" evidence="8">
    <location>
        <begin position="2439"/>
        <end position="2558"/>
    </location>
</feature>
<dbReference type="SMART" id="SM00825">
    <property type="entry name" value="PKS_KS"/>
    <property type="match status" value="3"/>
</dbReference>
<dbReference type="CDD" id="cd00833">
    <property type="entry name" value="PKS"/>
    <property type="match status" value="3"/>
</dbReference>
<dbReference type="CDD" id="cd05274">
    <property type="entry name" value="KR_FAS_SDR_x"/>
    <property type="match status" value="1"/>
</dbReference>
<dbReference type="Pfam" id="PF21089">
    <property type="entry name" value="PKS_DH_N"/>
    <property type="match status" value="1"/>
</dbReference>
<dbReference type="CDD" id="cd08955">
    <property type="entry name" value="KR_2_FAS_SDR_x"/>
    <property type="match status" value="1"/>
</dbReference>
<evidence type="ECO:0000256" key="8">
    <source>
        <dbReference type="PROSITE-ProRule" id="PRU01363"/>
    </source>
</evidence>
<dbReference type="Gene3D" id="3.30.70.3290">
    <property type="match status" value="3"/>
</dbReference>
<dbReference type="SMART" id="SM00822">
    <property type="entry name" value="PKS_KR"/>
    <property type="match status" value="2"/>
</dbReference>
<dbReference type="Pfam" id="PF00550">
    <property type="entry name" value="PP-binding"/>
    <property type="match status" value="2"/>
</dbReference>
<dbReference type="SMART" id="SM00823">
    <property type="entry name" value="PKS_PP"/>
    <property type="match status" value="2"/>
</dbReference>
<dbReference type="InterPro" id="IPR020807">
    <property type="entry name" value="PKS_DH"/>
</dbReference>
<dbReference type="InterPro" id="IPR057326">
    <property type="entry name" value="KR_dom"/>
</dbReference>
<dbReference type="EMBL" id="LNYX01000013">
    <property type="protein sequence ID" value="KTD64541.1"/>
    <property type="molecule type" value="Genomic_DNA"/>
</dbReference>
<dbReference type="GO" id="GO:0006633">
    <property type="term" value="P:fatty acid biosynthetic process"/>
    <property type="evidence" value="ECO:0007669"/>
    <property type="project" value="UniProtKB-UniPathway"/>
</dbReference>
<sequence length="3761" mass="420619">MYMVKKNQPDNVKGVLKEPVAIVGMNCRFPGIVTDVDDIHSFYEMLIQGLTPIKEVPGQRWNSDEYYDADRSKPDKIVTKLGGFLKNVHLFDADFFRIPPVEAKQMDPQHRLFLEVAVRALNHANITLRSLNGSNTGVYCGISSQDYSHLNYKDNIRFNEYTQIGAANSAAAGRLSHFLNLKGPSLVVDTACSSSLSALYLAATALAARQCDMAIVGGVHLNLCPENFIGLTKANMLSARGQCSSFDRAADGFVRSEGCGVVIVKRLSEALKDRNTIHALIRSVVMNQDGDGTTLVAPNPDAQIAMHRAALEQANLRSGDIDYIETHGTGTVVGDSVEFNAIRRVHEGHHRKEKPLVLGALKSNLGHTIASSGIASLVKVIGAMSHETIPPNLHYSTPNDSIEPDSIPALFPVQATPFRKQKNKRRYAQVSNFGFSGTNVSAIVEEAPDSEIQESLTETTEPQCFVLSANSDASLKQMMATYVRYLQESRACLSDICYTLINGRDHYKYRCAIIAPDKDTLIKKINAQEYDLRKVTVKKGIKTVRNDAREIYEHYMSGATIILDGDETHGRHVDLPLYCFDEKPYWHEPGTTNTHWLDALYHQSKEQRVTAIKTRIADMVQTLLKKERVNEYHDFEILGFTEPLLEALDQKLHDLLSPRVHIPDVLASFHFSIDKLARHLYLRIYPAAVARQPSINVLNTEPIAIIGMSCRFPQASNLNAFLSLLENGESGMADIPLERWDNEKYYDPDVNALGRLYIKQLGLIGDIKKFDAEFFNVSPREARFMSPQLRVFMETCYHAIEHANLSLDAIKDSKTGVFVGVGTNEYPKILANQGVSLEDLNIYFATGNVLNALAGRVAYTFDLHGPIQAVDTACSSSMTAIHNACLSLQSGDCNMALAGGVNILLTPDSNITLSKARMLSPESRCKTFSDDADGYARSEGCGVVVLKRLSTAIKDNDTVLAVIKGTAVNSDGKSGGFTVPNGIAQEEVIRAALAKAKLSPADIDCIEAHGTGTPLADPIEVNTLTRIFSDSHSVDKPLYISSVKTNIGHSESAAGVASVIKAVLSLNARKVFKHLNFKKLNPEIDLKNAVIPLRTVDWLNERDTRYVGVSSFGFSGANAHVILQQAPERETEHRSIPGPFLLVLSAKSERSLDLLLSSYQNYLSDTKDDFSDICYTAATCRNHFLFRVAIKADTARQAAAIIAAKQYAVARIKKEKEAASLPHTVDQFQTAYQEGFAINWSDYYQSFGHAFHKVNLPLYEFDRDIYWVEKARLKDDLIPRDWGFRLQWQERPCDKNNSHPQENNWLLIGDRQLASGFRKQGLQIVLEEEGCGLDTLQGIIFAVGLDSPPIDDIDANIDFQKNALKKLLNLVKQLHQQGVALRLMVLTTNAIAELAVGELNISHSPFIGFCKTLALELPQCHTILVDGDDNHDERYFAQVVDEIHCNHGAFYEQMVAYRSGRRMTPRLLKIALTDKKRSLYGQGRYLVTGGGGGLGLVTAQALLSAGARELVLVSRHIDKPAIKTAIGKIQQDFPGRVIRTISVDVTDKKALRALFSDINSDGLLKGIIHTAGAAVKAPLVEHQEKDVDYLFEAKLRGAWYLHELSQSCHLDFFVVYSSIAAVFGSNKESVYSAANSFLDVLIAERLRRGLPGTAIQWGPWGEVGMANERARNPALKQALVTNEQGHALIKVLINGQFDHVAIISPDYLTFMLDFVPKPQSLFYKALADDLAIKEVVLSVNNDLSPWLNGFLKVDPDKRLQACKDMIGAVCKEILELPDTEELEEDEGFFEIGFDSLMIAEMASELKKKLEPTVKVMVNIGFDYPSINKLANYLASELDKKLVTQQQPHVAVEQKDEAIAIIGMSCSFPEAHDVAAFETMLEQGLNGIKDIPLERWDNSKYYDPDMDAPGKSYVNKLGLIDNIKCFDAGFFGISPREAKLMEPQQRLFLECSYKALENANYPPSSLRGSLTGVFAGVGPNEYYAKLEKSGFSSEELSAFSITGNVLNLIPGRVAYTFDLKGPSLSIDTACSSSLVAIHYACRSLNNHEIDYALAGGVNVLLMPESNVTLCKAKALSPDGQCKTFDKNANGYVRAEGCGVIVLKRLADAKRDKDHILAVIKASAVNNDGKSAGLTVPNGKSQEAVMRSALLQSGLSAHDISYIEAHGTGTPLGDPIEVHAINNVYGCERGQDNPLYLGAVKTNIGHLESASGIASLVKTVLGLQQKKIYKNLHFHQLNPNIKPGDTQFALQTITWERGGALRCAGVNAFGFSGTNAHVILQEFPDETVVKTRAPVHPYVLVLSAKSRASLDDLSRRYQQYLETTGDDFGEICFTAALCREHYPYRLAVAAKTAAEASRLMGKGAFALSSHGNDQPLDLPEHGELPDLTARYLQGEQVDWSSYYKSLGHAFEKVVLPNYPFHRVEFWPDKKSDSTTPADIVHPLLGQMFSLPGNEYLFNQKLDLQHLSYVKHHRVFDKIVFPATAYIEAGLAAAKAIFKRHVFCLEKFNIAQPLYPRQDQDFQLQVKVRDEERYQIRIFAGQDGQWQAYADMEIHKTVSLAPESVDLDALKSSFEQKVDLSQIYEHFDQRSLLYGNEFQVLKEGYVQTDRILTKVSLTKASHKTGYFYHPVLLDGAMQSILLLGINGVENTTYVPYAFTRLTVFQEAPGMVWAYVIKRNTGYENELCCDIKLYDSSGFLIGWLEGLILRKVTPNHFISYEFLLQHLYQITWSPLKTNITAQPRLPGFLVVSSDEARAKKILGNLDYQFVASPRNMEALANEHILFLYEQGQFQDLFQCCQALFKSRPASFTLVTENAYAIHPDNEVNPYHTMAGAFWRSFRNELDLGHNYAIDLGEGGTLPDPLNYLFNGPGEETQLAVRDALYLPRLRKKQPLGRTMPQAPLFDARASYLIVGGTGGLARPLMEYLIRRGVTEIILVSRADCAPDLRAFMDRAGQQKVRVSHYKADAGNYQQMEEVIATIHRDFKPLKGVFHLAGVIQDGLIVNLSDDDVQRVLSAKMDSALILHQLTKPIPLDMFVLFSSSASVLGARGQSNYVAANGFLDGLAHWRRRRGLPALAINWGPFCATGMTESLTGALQQHGFIPLDPDAIDVLDVLLTGSWAQIAPCPVHWDIYYKHVPRQRWLSDLVKNREPSSQHFLNALCELPNEGRIRVLNQTLCAITADVLILDSIEDIHVNDDLFAMGMDSLMAIEIRNRIHDKLQCPNLSLSIEYFIHDPTIDRIARNIAGELQQVLQPATKASLPEKSREEDVALCDFQYIFWVFNKLDYGFNIGMQLRLHGKLNQDYLFQAFDVVVRQHSAFWIKFNPEIPVQTLQRQGQFKVIYEDLSLSNEADILNMEFYNNIMRIIPLSQQPLIRVYLYKINNDLHELHLVIPHIIVDDASCDMVFNQFKESYKALTHGKKLLPVPEKNVYFDYVKNNNRHYEKNLSDKMDFWQAYNKGYSLLHFGTANHLPDAANQSQHLYHYPVESQLIEAFMAWHKAENINISTGIVAVCQMVFYKLSRQNKIPVILIHSGREGSQYKSVVGLFSEYKRINITLNKHDRFIDLVTSIEEQLLKTAPYQKCSHFIKDSGLKGAGLSFGQSLVFAFNKLFLTGKFKESKLHKTIIDYYLRYLSRSMSNKKYIAIKYRLNKLFHLNIPLQKPNGLRILISNTPSFFSKESHNRRFADIDYTFSSHFGCMNRPIGNRTLWIYFSKNQYGDYQLSINGPLTVECKEQIANSFNRIVEQFLERNDGKITDLIRLS</sequence>
<feature type="domain" description="Ketosynthase family 3 (KS3)" evidence="11">
    <location>
        <begin position="17"/>
        <end position="446"/>
    </location>
</feature>
<dbReference type="PROSITE" id="PS52019">
    <property type="entry name" value="PKS_MFAS_DH"/>
    <property type="match status" value="1"/>
</dbReference>
<dbReference type="Pfam" id="PF08659">
    <property type="entry name" value="KR"/>
    <property type="match status" value="2"/>
</dbReference>
<dbReference type="PANTHER" id="PTHR43775">
    <property type="entry name" value="FATTY ACID SYNTHASE"/>
    <property type="match status" value="1"/>
</dbReference>
<dbReference type="InterPro" id="IPR018201">
    <property type="entry name" value="Ketoacyl_synth_AS"/>
</dbReference>
<dbReference type="InterPro" id="IPR023213">
    <property type="entry name" value="CAT-like_dom_sf"/>
</dbReference>
<keyword evidence="6" id="KW-0808">Transferase</keyword>
<comment type="caution">
    <text evidence="13">The sequence shown here is derived from an EMBL/GenBank/DDBJ whole genome shotgun (WGS) entry which is preliminary data.</text>
</comment>
<dbReference type="PANTHER" id="PTHR43775:SF37">
    <property type="entry name" value="SI:DKEY-61P9.11"/>
    <property type="match status" value="1"/>
</dbReference>
<dbReference type="PROSITE" id="PS52004">
    <property type="entry name" value="KS3_2"/>
    <property type="match status" value="3"/>
</dbReference>
<comment type="cofactor">
    <cofactor evidence="1">
        <name>pantetheine 4'-phosphate</name>
        <dbReference type="ChEBI" id="CHEBI:47942"/>
    </cofactor>
</comment>
<feature type="region of interest" description="C-terminal hotdog fold" evidence="8">
    <location>
        <begin position="2572"/>
        <end position="2714"/>
    </location>
</feature>
<keyword evidence="9" id="KW-0175">Coiled coil</keyword>
<dbReference type="InterPro" id="IPR020806">
    <property type="entry name" value="PKS_PP-bd"/>
</dbReference>
<dbReference type="InterPro" id="IPR050091">
    <property type="entry name" value="PKS_NRPS_Biosynth_Enz"/>
</dbReference>
<name>A0A0W0Z607_LEGSP</name>
<feature type="active site" description="Proton acceptor; for dehydratase activity" evidence="8">
    <location>
        <position position="2470"/>
    </location>
</feature>
<dbReference type="InterPro" id="IPR014030">
    <property type="entry name" value="Ketoacyl_synth_N"/>
</dbReference>
<keyword evidence="4" id="KW-0596">Phosphopantetheine</keyword>